<accession>A0A916TZW0</accession>
<keyword evidence="4" id="KW-1185">Reference proteome</keyword>
<organism evidence="3 4">
    <name type="scientific">Chelatococcus reniformis</name>
    <dbReference type="NCBI Taxonomy" id="1494448"/>
    <lineage>
        <taxon>Bacteria</taxon>
        <taxon>Pseudomonadati</taxon>
        <taxon>Pseudomonadota</taxon>
        <taxon>Alphaproteobacteria</taxon>
        <taxon>Hyphomicrobiales</taxon>
        <taxon>Chelatococcaceae</taxon>
        <taxon>Chelatococcus</taxon>
    </lineage>
</organism>
<dbReference type="Gene3D" id="3.40.50.12780">
    <property type="entry name" value="N-terminal domain of ligase-like"/>
    <property type="match status" value="1"/>
</dbReference>
<feature type="domain" description="AMP-binding enzyme C-terminal" evidence="2">
    <location>
        <begin position="414"/>
        <end position="490"/>
    </location>
</feature>
<dbReference type="Pfam" id="PF13193">
    <property type="entry name" value="AMP-binding_C"/>
    <property type="match status" value="1"/>
</dbReference>
<evidence type="ECO:0000259" key="2">
    <source>
        <dbReference type="Pfam" id="PF13193"/>
    </source>
</evidence>
<dbReference type="InterPro" id="IPR020845">
    <property type="entry name" value="AMP-binding_CS"/>
</dbReference>
<dbReference type="EMBL" id="BMGG01000002">
    <property type="protein sequence ID" value="GGC54149.1"/>
    <property type="molecule type" value="Genomic_DNA"/>
</dbReference>
<dbReference type="GO" id="GO:0006631">
    <property type="term" value="P:fatty acid metabolic process"/>
    <property type="evidence" value="ECO:0007669"/>
    <property type="project" value="TreeGrafter"/>
</dbReference>
<evidence type="ECO:0000313" key="3">
    <source>
        <dbReference type="EMBL" id="GGC54149.1"/>
    </source>
</evidence>
<reference evidence="3" key="1">
    <citation type="journal article" date="2014" name="Int. J. Syst. Evol. Microbiol.">
        <title>Complete genome sequence of Corynebacterium casei LMG S-19264T (=DSM 44701T), isolated from a smear-ripened cheese.</title>
        <authorList>
            <consortium name="US DOE Joint Genome Institute (JGI-PGF)"/>
            <person name="Walter F."/>
            <person name="Albersmeier A."/>
            <person name="Kalinowski J."/>
            <person name="Ruckert C."/>
        </authorList>
    </citation>
    <scope>NUCLEOTIDE SEQUENCE</scope>
    <source>
        <strain evidence="3">CGMCC 1.12919</strain>
    </source>
</reference>
<proteinExistence type="predicted"/>
<dbReference type="PANTHER" id="PTHR43201">
    <property type="entry name" value="ACYL-COA SYNTHETASE"/>
    <property type="match status" value="1"/>
</dbReference>
<protein>
    <submittedName>
        <fullName evidence="3">Long-chain-fatty-acid CoA ligase</fullName>
    </submittedName>
</protein>
<gene>
    <name evidence="3" type="ORF">GCM10010994_11350</name>
</gene>
<dbReference type="InterPro" id="IPR045851">
    <property type="entry name" value="AMP-bd_C_sf"/>
</dbReference>
<dbReference type="SUPFAM" id="SSF56801">
    <property type="entry name" value="Acetyl-CoA synthetase-like"/>
    <property type="match status" value="1"/>
</dbReference>
<dbReference type="Gene3D" id="3.30.300.30">
    <property type="match status" value="1"/>
</dbReference>
<dbReference type="InterPro" id="IPR000873">
    <property type="entry name" value="AMP-dep_synth/lig_dom"/>
</dbReference>
<dbReference type="InterPro" id="IPR025110">
    <property type="entry name" value="AMP-bd_C"/>
</dbReference>
<evidence type="ECO:0000259" key="1">
    <source>
        <dbReference type="Pfam" id="PF00501"/>
    </source>
</evidence>
<feature type="domain" description="AMP-dependent synthetase/ligase" evidence="1">
    <location>
        <begin position="8"/>
        <end position="364"/>
    </location>
</feature>
<dbReference type="Pfam" id="PF00501">
    <property type="entry name" value="AMP-binding"/>
    <property type="match status" value="1"/>
</dbReference>
<dbReference type="NCBIfam" id="NF004837">
    <property type="entry name" value="PRK06187.1"/>
    <property type="match status" value="1"/>
</dbReference>
<dbReference type="GO" id="GO:0031956">
    <property type="term" value="F:medium-chain fatty acid-CoA ligase activity"/>
    <property type="evidence" value="ECO:0007669"/>
    <property type="project" value="TreeGrafter"/>
</dbReference>
<dbReference type="PROSITE" id="PS00455">
    <property type="entry name" value="AMP_BINDING"/>
    <property type="match status" value="1"/>
</dbReference>
<comment type="caution">
    <text evidence="3">The sequence shown here is derived from an EMBL/GenBank/DDBJ whole genome shotgun (WGS) entry which is preliminary data.</text>
</comment>
<name>A0A916TZW0_9HYPH</name>
<dbReference type="PANTHER" id="PTHR43201:SF32">
    <property type="entry name" value="2-SUCCINYLBENZOATE--COA LIGASE, CHLOROPLASTIC_PEROXISOMAL"/>
    <property type="match status" value="1"/>
</dbReference>
<keyword evidence="3" id="KW-0436">Ligase</keyword>
<evidence type="ECO:0000313" key="4">
    <source>
        <dbReference type="Proteomes" id="UP000637002"/>
    </source>
</evidence>
<reference evidence="3" key="2">
    <citation type="submission" date="2020-09" db="EMBL/GenBank/DDBJ databases">
        <authorList>
            <person name="Sun Q."/>
            <person name="Zhou Y."/>
        </authorList>
    </citation>
    <scope>NUCLEOTIDE SEQUENCE</scope>
    <source>
        <strain evidence="3">CGMCC 1.12919</strain>
    </source>
</reference>
<dbReference type="AlphaFoldDB" id="A0A916TZW0"/>
<dbReference type="InterPro" id="IPR042099">
    <property type="entry name" value="ANL_N_sf"/>
</dbReference>
<dbReference type="Proteomes" id="UP000637002">
    <property type="component" value="Unassembled WGS sequence"/>
</dbReference>
<sequence>MQVNATGVATIDHGKSRTWREFVGRVTRLAATFLDTGLEPGGRVAMLAWNGSTYLEYYYATFWAGGVAVPINTRWAIPEISFALTDSGARILIVDDHFAALAPDLLAAAPDVRALIFAGDGPAPAGALRWDALIAGAEPVPDAGRGWDDLAGIFYTGGTTGRSKGVMLSHGNLITNGMAEAIWLNMRQSSSYLHAAPSFHLADAAAGFAMTAVAGTHVFVDAFDPAEVLRAIADSGATHLLLVPTMIQMLIEHPGFSPDQAASVETIFYGGSPMSEALLERALAALPRARFVQAYGMTETSAIATILEPDFHVTHGPNAGRLRSAGRPASHVGLRIVDAEDRPLPAGEVGEILVRGPNITAGYWNQPDLSASALRNGWMHTGDVGYLADDGFLYVVDRLKDMIISGGENVYSAEVENAIAQHPAVRMCAVIGIPDPRWGEAVHAVVWPIADAEVTSDAIIAHCRRHIAGYKCPRSVDVTDQPVPLSAAGKILKNVLREPYWRGHDKHVH</sequence>